<feature type="compositionally biased region" description="Basic residues" evidence="8">
    <location>
        <begin position="10"/>
        <end position="19"/>
    </location>
</feature>
<evidence type="ECO:0000313" key="11">
    <source>
        <dbReference type="Proteomes" id="UP000800036"/>
    </source>
</evidence>
<feature type="compositionally biased region" description="Low complexity" evidence="8">
    <location>
        <begin position="60"/>
        <end position="78"/>
    </location>
</feature>
<comment type="subcellular location">
    <subcellularLocation>
        <location evidence="2">Nucleus</location>
        <location evidence="2">Nucleolus</location>
    </subcellularLocation>
</comment>
<dbReference type="GO" id="GO:0030687">
    <property type="term" value="C:preribosome, large subunit precursor"/>
    <property type="evidence" value="ECO:0007669"/>
    <property type="project" value="TreeGrafter"/>
</dbReference>
<evidence type="ECO:0000256" key="8">
    <source>
        <dbReference type="SAM" id="MobiDB-lite"/>
    </source>
</evidence>
<dbReference type="InterPro" id="IPR028217">
    <property type="entry name" value="Rsa3_C"/>
</dbReference>
<feature type="compositionally biased region" description="Polar residues" evidence="8">
    <location>
        <begin position="21"/>
        <end position="37"/>
    </location>
</feature>
<dbReference type="InterPro" id="IPR051898">
    <property type="entry name" value="Ribosome_Assembly_3"/>
</dbReference>
<dbReference type="PANTHER" id="PTHR28127">
    <property type="entry name" value="RIBOSOME ASSEMBLY PROTEIN 3"/>
    <property type="match status" value="1"/>
</dbReference>
<evidence type="ECO:0000256" key="5">
    <source>
        <dbReference type="ARBA" id="ARBA00022517"/>
    </source>
</evidence>
<keyword evidence="11" id="KW-1185">Reference proteome</keyword>
<evidence type="ECO:0000313" key="10">
    <source>
        <dbReference type="EMBL" id="KAF1970363.1"/>
    </source>
</evidence>
<dbReference type="AlphaFoldDB" id="A0A6A5UYW5"/>
<keyword evidence="5" id="KW-0690">Ribosome biogenesis</keyword>
<keyword evidence="6" id="KW-0539">Nucleus</keyword>
<reference evidence="10" key="1">
    <citation type="journal article" date="2020" name="Stud. Mycol.">
        <title>101 Dothideomycetes genomes: a test case for predicting lifestyles and emergence of pathogens.</title>
        <authorList>
            <person name="Haridas S."/>
            <person name="Albert R."/>
            <person name="Binder M."/>
            <person name="Bloem J."/>
            <person name="Labutti K."/>
            <person name="Salamov A."/>
            <person name="Andreopoulos B."/>
            <person name="Baker S."/>
            <person name="Barry K."/>
            <person name="Bills G."/>
            <person name="Bluhm B."/>
            <person name="Cannon C."/>
            <person name="Castanera R."/>
            <person name="Culley D."/>
            <person name="Daum C."/>
            <person name="Ezra D."/>
            <person name="Gonzalez J."/>
            <person name="Henrissat B."/>
            <person name="Kuo A."/>
            <person name="Liang C."/>
            <person name="Lipzen A."/>
            <person name="Lutzoni F."/>
            <person name="Magnuson J."/>
            <person name="Mondo S."/>
            <person name="Nolan M."/>
            <person name="Ohm R."/>
            <person name="Pangilinan J."/>
            <person name="Park H.-J."/>
            <person name="Ramirez L."/>
            <person name="Alfaro M."/>
            <person name="Sun H."/>
            <person name="Tritt A."/>
            <person name="Yoshinaga Y."/>
            <person name="Zwiers L.-H."/>
            <person name="Turgeon B."/>
            <person name="Goodwin S."/>
            <person name="Spatafora J."/>
            <person name="Crous P."/>
            <person name="Grigoriev I."/>
        </authorList>
    </citation>
    <scope>NUCLEOTIDE SEQUENCE</scope>
    <source>
        <strain evidence="10">CBS 107.79</strain>
    </source>
</reference>
<evidence type="ECO:0000256" key="3">
    <source>
        <dbReference type="ARBA" id="ARBA00006256"/>
    </source>
</evidence>
<evidence type="ECO:0000256" key="6">
    <source>
        <dbReference type="ARBA" id="ARBA00023242"/>
    </source>
</evidence>
<evidence type="ECO:0000259" key="9">
    <source>
        <dbReference type="Pfam" id="PF14615"/>
    </source>
</evidence>
<accession>A0A6A5UYW5</accession>
<dbReference type="EMBL" id="ML976701">
    <property type="protein sequence ID" value="KAF1970363.1"/>
    <property type="molecule type" value="Genomic_DNA"/>
</dbReference>
<name>A0A6A5UYW5_9PLEO</name>
<protein>
    <recommendedName>
        <fullName evidence="4">Ribosome assembly protein 3</fullName>
    </recommendedName>
</protein>
<dbReference type="GO" id="GO:0005730">
    <property type="term" value="C:nucleolus"/>
    <property type="evidence" value="ECO:0007669"/>
    <property type="project" value="UniProtKB-SubCell"/>
</dbReference>
<dbReference type="Pfam" id="PF14615">
    <property type="entry name" value="Rsa3"/>
    <property type="match status" value="1"/>
</dbReference>
<feature type="region of interest" description="Disordered" evidence="8">
    <location>
        <begin position="1"/>
        <end position="86"/>
    </location>
</feature>
<dbReference type="PANTHER" id="PTHR28127:SF1">
    <property type="entry name" value="RIBOSOME ASSEMBLY PROTEIN 3"/>
    <property type="match status" value="1"/>
</dbReference>
<dbReference type="GO" id="GO:0000027">
    <property type="term" value="P:ribosomal large subunit assembly"/>
    <property type="evidence" value="ECO:0007669"/>
    <property type="project" value="TreeGrafter"/>
</dbReference>
<comment type="function">
    <text evidence="1">Required for efficient biogenesis of the 60S ribosomal subunit.</text>
</comment>
<proteinExistence type="inferred from homology"/>
<gene>
    <name evidence="10" type="ORF">BU23DRAFT_538056</name>
</gene>
<evidence type="ECO:0000256" key="7">
    <source>
        <dbReference type="ARBA" id="ARBA00023274"/>
    </source>
</evidence>
<evidence type="ECO:0000256" key="4">
    <source>
        <dbReference type="ARBA" id="ARBA00015339"/>
    </source>
</evidence>
<evidence type="ECO:0000256" key="2">
    <source>
        <dbReference type="ARBA" id="ARBA00004604"/>
    </source>
</evidence>
<comment type="similarity">
    <text evidence="3">Belongs to the RSA3 family.</text>
</comment>
<evidence type="ECO:0000256" key="1">
    <source>
        <dbReference type="ARBA" id="ARBA00003035"/>
    </source>
</evidence>
<dbReference type="OrthoDB" id="69550at2759"/>
<sequence length="143" mass="15373">MAPARGAEKSKRKKKRKSRTQVETSSDSDSDVPQQTKKPAKVATPPALTQNHADVSMNDAPSPSTSSSSLAPHSQPAATSNPAEEFPSIYLRKVTVELADDLDKVRNAADFKVSSLPMLVHALRQGASVYSGEERRRFVGAAN</sequence>
<dbReference type="Proteomes" id="UP000800036">
    <property type="component" value="Unassembled WGS sequence"/>
</dbReference>
<organism evidence="10 11">
    <name type="scientific">Bimuria novae-zelandiae CBS 107.79</name>
    <dbReference type="NCBI Taxonomy" id="1447943"/>
    <lineage>
        <taxon>Eukaryota</taxon>
        <taxon>Fungi</taxon>
        <taxon>Dikarya</taxon>
        <taxon>Ascomycota</taxon>
        <taxon>Pezizomycotina</taxon>
        <taxon>Dothideomycetes</taxon>
        <taxon>Pleosporomycetidae</taxon>
        <taxon>Pleosporales</taxon>
        <taxon>Massarineae</taxon>
        <taxon>Didymosphaeriaceae</taxon>
        <taxon>Bimuria</taxon>
    </lineage>
</organism>
<keyword evidence="7" id="KW-0687">Ribonucleoprotein</keyword>
<feature type="domain" description="Ribosome-assembly protein 3 C-terminal" evidence="9">
    <location>
        <begin position="86"/>
        <end position="131"/>
    </location>
</feature>